<evidence type="ECO:0000256" key="2">
    <source>
        <dbReference type="ARBA" id="ARBA00022741"/>
    </source>
</evidence>
<evidence type="ECO:0000259" key="8">
    <source>
        <dbReference type="PROSITE" id="PS51372"/>
    </source>
</evidence>
<dbReference type="SUPFAM" id="SSF46785">
    <property type="entry name" value="Winged helix' DNA-binding domain"/>
    <property type="match status" value="1"/>
</dbReference>
<keyword evidence="9" id="KW-0762">Sugar transport</keyword>
<dbReference type="EMBL" id="FNGM01000001">
    <property type="protein sequence ID" value="SDK91873.1"/>
    <property type="molecule type" value="Genomic_DNA"/>
</dbReference>
<dbReference type="InterPro" id="IPR036662">
    <property type="entry name" value="PTS_EIIA_man-typ_sf"/>
</dbReference>
<dbReference type="RefSeq" id="WP_062526346.1">
    <property type="nucleotide sequence ID" value="NZ_CP048429.1"/>
</dbReference>
<keyword evidence="3" id="KW-0418">Kinase</keyword>
<dbReference type="GO" id="GO:0005524">
    <property type="term" value="F:ATP binding"/>
    <property type="evidence" value="ECO:0007669"/>
    <property type="project" value="UniProtKB-KW"/>
</dbReference>
<evidence type="ECO:0000313" key="9">
    <source>
        <dbReference type="EMBL" id="KWX71233.1"/>
    </source>
</evidence>
<dbReference type="Gene3D" id="1.10.1790.10">
    <property type="entry name" value="PRD domain"/>
    <property type="match status" value="1"/>
</dbReference>
<evidence type="ECO:0000256" key="4">
    <source>
        <dbReference type="ARBA" id="ARBA00022840"/>
    </source>
</evidence>
<dbReference type="SUPFAM" id="SSF53062">
    <property type="entry name" value="PTS system fructose IIA component-like"/>
    <property type="match status" value="1"/>
</dbReference>
<dbReference type="GO" id="GO:0009401">
    <property type="term" value="P:phosphoenolpyruvate-dependent sugar phosphotransferase system"/>
    <property type="evidence" value="ECO:0007669"/>
    <property type="project" value="InterPro"/>
</dbReference>
<name>A0A1G9FUR8_9BACL</name>
<protein>
    <submittedName>
        <fullName evidence="9">PTS sugar transporter subunit IIA</fullName>
    </submittedName>
    <submittedName>
        <fullName evidence="10">Transcriptional regulatory protein LevR, contains PRD, AAA+ and EIIA domains</fullName>
    </submittedName>
</protein>
<keyword evidence="2" id="KW-0547">Nucleotide-binding</keyword>
<dbReference type="PANTHER" id="PTHR32071">
    <property type="entry name" value="TRANSCRIPTIONAL REGULATORY PROTEIN"/>
    <property type="match status" value="1"/>
</dbReference>
<keyword evidence="9" id="KW-0813">Transport</keyword>
<dbReference type="Proteomes" id="UP000182783">
    <property type="component" value="Unassembled WGS sequence"/>
</dbReference>
<dbReference type="InterPro" id="IPR033887">
    <property type="entry name" value="PTS_IIA_man"/>
</dbReference>
<dbReference type="Pfam" id="PF00874">
    <property type="entry name" value="PRD"/>
    <property type="match status" value="1"/>
</dbReference>
<dbReference type="InterPro" id="IPR011608">
    <property type="entry name" value="PRD"/>
</dbReference>
<evidence type="ECO:0000313" key="10">
    <source>
        <dbReference type="EMBL" id="SDK91873.1"/>
    </source>
</evidence>
<dbReference type="Pfam" id="PF00158">
    <property type="entry name" value="Sigma54_activat"/>
    <property type="match status" value="1"/>
</dbReference>
<dbReference type="CDD" id="cd00009">
    <property type="entry name" value="AAA"/>
    <property type="match status" value="1"/>
</dbReference>
<dbReference type="GO" id="GO:0003677">
    <property type="term" value="F:DNA binding"/>
    <property type="evidence" value="ECO:0007669"/>
    <property type="project" value="UniProtKB-KW"/>
</dbReference>
<organism evidence="10 12">
    <name type="scientific">Paenibacillus jilunlii</name>
    <dbReference type="NCBI Taxonomy" id="682956"/>
    <lineage>
        <taxon>Bacteria</taxon>
        <taxon>Bacillati</taxon>
        <taxon>Bacillota</taxon>
        <taxon>Bacilli</taxon>
        <taxon>Bacillales</taxon>
        <taxon>Paenibacillaceae</taxon>
        <taxon>Paenibacillus</taxon>
    </lineage>
</organism>
<evidence type="ECO:0000256" key="3">
    <source>
        <dbReference type="ARBA" id="ARBA00022777"/>
    </source>
</evidence>
<keyword evidence="4" id="KW-0067">ATP-binding</keyword>
<keyword evidence="11" id="KW-1185">Reference proteome</keyword>
<evidence type="ECO:0000313" key="11">
    <source>
        <dbReference type="Proteomes" id="UP000070252"/>
    </source>
</evidence>
<dbReference type="PROSITE" id="PS51372">
    <property type="entry name" value="PRD_2"/>
    <property type="match status" value="1"/>
</dbReference>
<evidence type="ECO:0000259" key="7">
    <source>
        <dbReference type="PROSITE" id="PS51096"/>
    </source>
</evidence>
<dbReference type="Pfam" id="PF03610">
    <property type="entry name" value="EIIA-man"/>
    <property type="match status" value="1"/>
</dbReference>
<dbReference type="EMBL" id="LIPY01000122">
    <property type="protein sequence ID" value="KWX71233.1"/>
    <property type="molecule type" value="Genomic_DNA"/>
</dbReference>
<accession>A0A1G9FUR8</accession>
<evidence type="ECO:0000256" key="1">
    <source>
        <dbReference type="ARBA" id="ARBA00022679"/>
    </source>
</evidence>
<dbReference type="Gene3D" id="3.40.50.510">
    <property type="entry name" value="Phosphotransferase system, mannose-type IIA component"/>
    <property type="match status" value="1"/>
</dbReference>
<sequence length="933" mass="105738">MKRIDRILEYIAEQTGRMAEEDLRRGGGITAAEIADHENMLRNNVSKELNELLRADYIIKIKGRPVKFLHKETVEYILQTKFKEKQIEAQSLDEILRPSEQVDPFHSLIGFKDSMRNQVEQGKAAILYPPRGLHTLIVGQTGVGKTLFAKLMYNYGKHMKRFSDDSPFIVFNCADYYNNPQLLLSHIFGHVKGAFTGADSEKKGLVEKADGGILFLDEIHRLPPEGQEMIFYFMDTHTYNKLGESERDRSANVLLVAATTEDPASSMLKTFIRRIPITINIPPFQERTPAEQFQIIKHLLESEGLRVNKPIRVEPEVVKALIGSVTYGNIGQLKSNVQLVCAKGFLNSIRESREELVLDFKLLPGNIREGLFNLGKNRREIEEFGEIVSQLYISPEGSHSLEEDVLEPPFNLYKLIEDKISLLKDEGLDDSYINRFITTDVNIHIKSFYNRFYNLKGSRERILKIVDNEILEFSDEVKELVERELDRKFSERFVYAFSLHLSAFLKRIREKKYGGKLVYDPVDEHEEEYRVALTIKDMIEYRFGIDVPGAEITYVAILLKSVEEERQGNVGIIVATHGNSTASSIVGVVNSLLGSSNICAVDMPLDVSPKEILEIIVDKVKGIDCGRGVLMLVDMGSLLSFEAIIMERVGVKVKTIDMVSTPLTLEAVRKASILDMELEDIHRSLKDFRGYNNMEASLTAILDNKVIITVCSSGKGAAVKVKEFVEKIVYDLTEKKITVIPAKIRELDKVVKEFQAKQSVLAVIGVKRPSDNSVPFIPLELLIDARGQELLRDLLVHHELPVTQANQNVVIKGLCEDGLKEFLTYLNPHKILGTLMKFVEVLERELQKDFEYAVKVQIVIHTAQALERMVIQDGLVYRGETGILDSYVLNAVNRASSIFSDGINLTLTDDEKYYICEILSDVYKTAPLKEQRV</sequence>
<feature type="domain" description="PRD" evidence="8">
    <location>
        <begin position="465"/>
        <end position="569"/>
    </location>
</feature>
<dbReference type="SMART" id="SM00382">
    <property type="entry name" value="AAA"/>
    <property type="match status" value="1"/>
</dbReference>
<dbReference type="PROSITE" id="PS51096">
    <property type="entry name" value="PTS_EIIA_TYPE_4"/>
    <property type="match status" value="1"/>
</dbReference>
<dbReference type="Gene3D" id="3.40.50.300">
    <property type="entry name" value="P-loop containing nucleotide triphosphate hydrolases"/>
    <property type="match status" value="1"/>
</dbReference>
<reference evidence="9 11" key="1">
    <citation type="submission" date="2015-08" db="EMBL/GenBank/DDBJ databases">
        <title>Genome of Paenibacillus jilunlii.</title>
        <authorList>
            <person name="Sant'Anna F.H."/>
            <person name="Ambrosini A."/>
            <person name="Souza R."/>
            <person name="Bach E."/>
            <person name="Fernandes G."/>
            <person name="Balsanelli E."/>
            <person name="Baura V.A."/>
            <person name="Pedrosa F.O."/>
            <person name="Souza E.M."/>
            <person name="Passaglia L."/>
        </authorList>
    </citation>
    <scope>NUCLEOTIDE SEQUENCE [LARGE SCALE GENOMIC DNA]</scope>
    <source>
        <strain evidence="9 11">DSM 23019</strain>
    </source>
</reference>
<dbReference type="Proteomes" id="UP000070252">
    <property type="component" value="Unassembled WGS sequence"/>
</dbReference>
<evidence type="ECO:0000256" key="5">
    <source>
        <dbReference type="ARBA" id="ARBA00023125"/>
    </source>
</evidence>
<dbReference type="InterPro" id="IPR003593">
    <property type="entry name" value="AAA+_ATPase"/>
</dbReference>
<dbReference type="PROSITE" id="PS50045">
    <property type="entry name" value="SIGMA54_INTERACT_4"/>
    <property type="match status" value="1"/>
</dbReference>
<dbReference type="GO" id="GO:0016301">
    <property type="term" value="F:kinase activity"/>
    <property type="evidence" value="ECO:0007669"/>
    <property type="project" value="UniProtKB-KW"/>
</dbReference>
<reference evidence="10 12" key="2">
    <citation type="submission" date="2016-10" db="EMBL/GenBank/DDBJ databases">
        <authorList>
            <person name="de Groot N.N."/>
        </authorList>
    </citation>
    <scope>NUCLEOTIDE SEQUENCE [LARGE SCALE GENOMIC DNA]</scope>
    <source>
        <strain evidence="10 12">CGMCC 1.10239</strain>
    </source>
</reference>
<evidence type="ECO:0000313" key="12">
    <source>
        <dbReference type="Proteomes" id="UP000182783"/>
    </source>
</evidence>
<dbReference type="GO" id="GO:0016020">
    <property type="term" value="C:membrane"/>
    <property type="evidence" value="ECO:0007669"/>
    <property type="project" value="InterPro"/>
</dbReference>
<dbReference type="InterPro" id="IPR002078">
    <property type="entry name" value="Sigma_54_int"/>
</dbReference>
<dbReference type="InterPro" id="IPR036634">
    <property type="entry name" value="PRD_sf"/>
</dbReference>
<dbReference type="InterPro" id="IPR027417">
    <property type="entry name" value="P-loop_NTPase"/>
</dbReference>
<feature type="domain" description="PTS EIIA type-4" evidence="7">
    <location>
        <begin position="569"/>
        <end position="701"/>
    </location>
</feature>
<dbReference type="InterPro" id="IPR036390">
    <property type="entry name" value="WH_DNA-bd_sf"/>
</dbReference>
<keyword evidence="1" id="KW-0808">Transferase</keyword>
<evidence type="ECO:0000259" key="6">
    <source>
        <dbReference type="PROSITE" id="PS50045"/>
    </source>
</evidence>
<dbReference type="SUPFAM" id="SSF52540">
    <property type="entry name" value="P-loop containing nucleoside triphosphate hydrolases"/>
    <property type="match status" value="1"/>
</dbReference>
<keyword evidence="5" id="KW-0238">DNA-binding</keyword>
<dbReference type="PROSITE" id="PS00676">
    <property type="entry name" value="SIGMA54_INTERACT_2"/>
    <property type="match status" value="1"/>
</dbReference>
<gene>
    <name evidence="9" type="ORF">AML91_23600</name>
    <name evidence="10" type="ORF">SAMN05216191_10189</name>
</gene>
<dbReference type="InterPro" id="IPR025943">
    <property type="entry name" value="Sigma_54_int_dom_ATP-bd_2"/>
</dbReference>
<proteinExistence type="predicted"/>
<dbReference type="OrthoDB" id="9771372at2"/>
<dbReference type="InterPro" id="IPR004701">
    <property type="entry name" value="PTS_EIIA_man-typ"/>
</dbReference>
<dbReference type="GO" id="GO:0006355">
    <property type="term" value="P:regulation of DNA-templated transcription"/>
    <property type="evidence" value="ECO:0007669"/>
    <property type="project" value="InterPro"/>
</dbReference>
<dbReference type="PANTHER" id="PTHR32071:SF90">
    <property type="entry name" value="TRANSCRIPTIONAL REGULATORY PROTEIN LEVR"/>
    <property type="match status" value="1"/>
</dbReference>
<feature type="domain" description="Sigma-54 factor interaction" evidence="6">
    <location>
        <begin position="108"/>
        <end position="342"/>
    </location>
</feature>
<dbReference type="SUPFAM" id="SSF63520">
    <property type="entry name" value="PTS-regulatory domain, PRD"/>
    <property type="match status" value="2"/>
</dbReference>
<dbReference type="CDD" id="cd00006">
    <property type="entry name" value="PTS_IIA_man"/>
    <property type="match status" value="1"/>
</dbReference>
<dbReference type="AlphaFoldDB" id="A0A1G9FUR8"/>